<dbReference type="EMBL" id="KZ824621">
    <property type="protein sequence ID" value="RAK82583.1"/>
    <property type="molecule type" value="Genomic_DNA"/>
</dbReference>
<reference evidence="3 4" key="1">
    <citation type="submission" date="2018-02" db="EMBL/GenBank/DDBJ databases">
        <title>The genomes of Aspergillus section Nigri reveals drivers in fungal speciation.</title>
        <authorList>
            <consortium name="DOE Joint Genome Institute"/>
            <person name="Vesth T.C."/>
            <person name="Nybo J."/>
            <person name="Theobald S."/>
            <person name="Brandl J."/>
            <person name="Frisvad J.C."/>
            <person name="Nielsen K.F."/>
            <person name="Lyhne E.K."/>
            <person name="Kogle M.E."/>
            <person name="Kuo A."/>
            <person name="Riley R."/>
            <person name="Clum A."/>
            <person name="Nolan M."/>
            <person name="Lipzen A."/>
            <person name="Salamov A."/>
            <person name="Henrissat B."/>
            <person name="Wiebenga A."/>
            <person name="De vries R.P."/>
            <person name="Grigoriev I.V."/>
            <person name="Mortensen U.H."/>
            <person name="Andersen M.R."/>
            <person name="Baker S.E."/>
        </authorList>
    </citation>
    <scope>NUCLEOTIDE SEQUENCE [LARGE SCALE GENOMIC DNA]</scope>
    <source>
        <strain evidence="3 4">CBS 313.89</strain>
    </source>
</reference>
<dbReference type="RefSeq" id="XP_040806593.1">
    <property type="nucleotide sequence ID" value="XM_040939744.1"/>
</dbReference>
<dbReference type="GeneID" id="63857077"/>
<sequence length="280" mass="30738">MPPSTKFTIRRATEPDAPHLAHINITAFEPTPFWRNLFPALDRRATYPLKLARTLTKLADSASHLLVAEDPATGAVVGYARWTVPGPPAPASSGPIALSPANQDLVTAFRQAGDGALPPGTNLAIHSRFWGDLERLKAKYLREGDFGAFFPVFFLGVASFFLFFLGVVVVSKVGDHANSKGLGEGAVLEFLATLPEAQGQGVASGLLRWGLERADARNARVYLEATEEGYPVYRKYGWRDLEVLELDFAGLGGRSERQRWVMMMRERRDPAGEQSRGLKD</sequence>
<proteinExistence type="predicted"/>
<keyword evidence="3" id="KW-0012">Acyltransferase</keyword>
<keyword evidence="1" id="KW-1133">Transmembrane helix</keyword>
<dbReference type="Gene3D" id="3.40.630.30">
    <property type="match status" value="1"/>
</dbReference>
<accession>A0A8G1S1Z5</accession>
<evidence type="ECO:0000313" key="4">
    <source>
        <dbReference type="Proteomes" id="UP000249789"/>
    </source>
</evidence>
<evidence type="ECO:0000313" key="3">
    <source>
        <dbReference type="EMBL" id="RAK82583.1"/>
    </source>
</evidence>
<dbReference type="OrthoDB" id="410198at2759"/>
<keyword evidence="3" id="KW-0808">Transferase</keyword>
<organism evidence="3 4">
    <name type="scientific">Aspergillus fijiensis CBS 313.89</name>
    <dbReference type="NCBI Taxonomy" id="1448319"/>
    <lineage>
        <taxon>Eukaryota</taxon>
        <taxon>Fungi</taxon>
        <taxon>Dikarya</taxon>
        <taxon>Ascomycota</taxon>
        <taxon>Pezizomycotina</taxon>
        <taxon>Eurotiomycetes</taxon>
        <taxon>Eurotiomycetidae</taxon>
        <taxon>Eurotiales</taxon>
        <taxon>Aspergillaceae</taxon>
        <taxon>Aspergillus</taxon>
    </lineage>
</organism>
<dbReference type="GO" id="GO:0016747">
    <property type="term" value="F:acyltransferase activity, transferring groups other than amino-acyl groups"/>
    <property type="evidence" value="ECO:0007669"/>
    <property type="project" value="InterPro"/>
</dbReference>
<dbReference type="AlphaFoldDB" id="A0A8G1S1Z5"/>
<feature type="transmembrane region" description="Helical" evidence="1">
    <location>
        <begin position="146"/>
        <end position="170"/>
    </location>
</feature>
<dbReference type="Pfam" id="PF00583">
    <property type="entry name" value="Acetyltransf_1"/>
    <property type="match status" value="1"/>
</dbReference>
<dbReference type="Proteomes" id="UP000249789">
    <property type="component" value="Unassembled WGS sequence"/>
</dbReference>
<keyword evidence="4" id="KW-1185">Reference proteome</keyword>
<feature type="domain" description="N-acetyltransferase" evidence="2">
    <location>
        <begin position="123"/>
        <end position="265"/>
    </location>
</feature>
<dbReference type="VEuPathDB" id="FungiDB:BO72DRAFT_2181"/>
<keyword evidence="1" id="KW-0472">Membrane</keyword>
<protein>
    <submittedName>
        <fullName evidence="3">Acyl-CoA N-acyltransferase</fullName>
    </submittedName>
</protein>
<dbReference type="InterPro" id="IPR052523">
    <property type="entry name" value="Trichothecene_AcTrans"/>
</dbReference>
<evidence type="ECO:0000256" key="1">
    <source>
        <dbReference type="SAM" id="Phobius"/>
    </source>
</evidence>
<name>A0A8G1S1Z5_9EURO</name>
<dbReference type="SUPFAM" id="SSF55729">
    <property type="entry name" value="Acyl-CoA N-acyltransferases (Nat)"/>
    <property type="match status" value="1"/>
</dbReference>
<dbReference type="PANTHER" id="PTHR42791">
    <property type="entry name" value="GNAT FAMILY ACETYLTRANSFERASE"/>
    <property type="match status" value="1"/>
</dbReference>
<dbReference type="InterPro" id="IPR016181">
    <property type="entry name" value="Acyl_CoA_acyltransferase"/>
</dbReference>
<dbReference type="CDD" id="cd04301">
    <property type="entry name" value="NAT_SF"/>
    <property type="match status" value="1"/>
</dbReference>
<dbReference type="PROSITE" id="PS51186">
    <property type="entry name" value="GNAT"/>
    <property type="match status" value="1"/>
</dbReference>
<keyword evidence="1" id="KW-0812">Transmembrane</keyword>
<dbReference type="InterPro" id="IPR000182">
    <property type="entry name" value="GNAT_dom"/>
</dbReference>
<gene>
    <name evidence="3" type="ORF">BO72DRAFT_2181</name>
</gene>
<dbReference type="PANTHER" id="PTHR42791:SF2">
    <property type="entry name" value="N-ACETYLTRANSFERASE DOMAIN-CONTAINING PROTEIN"/>
    <property type="match status" value="1"/>
</dbReference>
<evidence type="ECO:0000259" key="2">
    <source>
        <dbReference type="PROSITE" id="PS51186"/>
    </source>
</evidence>